<proteinExistence type="inferred from homology"/>
<name>A0AA91T078_CLALS</name>
<gene>
    <name evidence="6" type="ORF">A9F13_18g00473</name>
</gene>
<dbReference type="InterPro" id="IPR020119">
    <property type="entry name" value="PsdUridine_synth_TruD_CS"/>
</dbReference>
<dbReference type="AlphaFoldDB" id="A0AA91T078"/>
<evidence type="ECO:0000259" key="5">
    <source>
        <dbReference type="PROSITE" id="PS50984"/>
    </source>
</evidence>
<dbReference type="GO" id="GO:0009982">
    <property type="term" value="F:pseudouridine synthase activity"/>
    <property type="evidence" value="ECO:0007669"/>
    <property type="project" value="InterPro"/>
</dbReference>
<dbReference type="PROSITE" id="PS01268">
    <property type="entry name" value="UPF0024"/>
    <property type="match status" value="1"/>
</dbReference>
<dbReference type="InterPro" id="IPR020103">
    <property type="entry name" value="PsdUridine_synth_cat_dom_sf"/>
</dbReference>
<reference evidence="6 7" key="1">
    <citation type="submission" date="2017-04" db="EMBL/GenBank/DDBJ databases">
        <title>Draft genome of the yeast Clavispora lusitaniae type strain CBS 6936.</title>
        <authorList>
            <person name="Durrens P."/>
            <person name="Klopp C."/>
            <person name="Biteau N."/>
            <person name="Fitton-Ouhabi V."/>
            <person name="Dementhon K."/>
            <person name="Accoceberry I."/>
            <person name="Sherman D.J."/>
            <person name="Noel T."/>
        </authorList>
    </citation>
    <scope>NUCLEOTIDE SEQUENCE [LARGE SCALE GENOMIC DNA]</scope>
    <source>
        <strain evidence="6 7">CBS 6936</strain>
    </source>
</reference>
<dbReference type="GO" id="GO:0008033">
    <property type="term" value="P:tRNA processing"/>
    <property type="evidence" value="ECO:0007669"/>
    <property type="project" value="UniProtKB-KW"/>
</dbReference>
<comment type="similarity">
    <text evidence="1">Belongs to the pseudouridine synthase TruD family.</text>
</comment>
<dbReference type="SUPFAM" id="SSF55120">
    <property type="entry name" value="Pseudouridine synthase"/>
    <property type="match status" value="1"/>
</dbReference>
<dbReference type="PANTHER" id="PTHR13326:SF21">
    <property type="entry name" value="PSEUDOURIDYLATE SYNTHASE PUS7L"/>
    <property type="match status" value="1"/>
</dbReference>
<evidence type="ECO:0000256" key="3">
    <source>
        <dbReference type="ARBA" id="ARBA00023235"/>
    </source>
</evidence>
<dbReference type="GO" id="GO:0003723">
    <property type="term" value="F:RNA binding"/>
    <property type="evidence" value="ECO:0007669"/>
    <property type="project" value="InterPro"/>
</dbReference>
<organism evidence="6 7">
    <name type="scientific">Clavispora lusitaniae</name>
    <name type="common">Candida lusitaniae</name>
    <dbReference type="NCBI Taxonomy" id="36911"/>
    <lineage>
        <taxon>Eukaryota</taxon>
        <taxon>Fungi</taxon>
        <taxon>Dikarya</taxon>
        <taxon>Ascomycota</taxon>
        <taxon>Saccharomycotina</taxon>
        <taxon>Pichiomycetes</taxon>
        <taxon>Metschnikowiaceae</taxon>
        <taxon>Clavispora</taxon>
    </lineage>
</organism>
<protein>
    <submittedName>
        <fullName evidence="6">Pseudouridine synthase</fullName>
    </submittedName>
</protein>
<dbReference type="Pfam" id="PF01142">
    <property type="entry name" value="TruD"/>
    <property type="match status" value="1"/>
</dbReference>
<keyword evidence="2" id="KW-0819">tRNA processing</keyword>
<feature type="domain" description="TRUD" evidence="5">
    <location>
        <begin position="360"/>
        <end position="606"/>
    </location>
</feature>
<dbReference type="CDD" id="cd02576">
    <property type="entry name" value="PseudoU_synth_ScPUS7"/>
    <property type="match status" value="1"/>
</dbReference>
<dbReference type="NCBIfam" id="TIGR00094">
    <property type="entry name" value="tRNA_TruD_broad"/>
    <property type="match status" value="1"/>
</dbReference>
<dbReference type="PROSITE" id="PS50984">
    <property type="entry name" value="TRUD"/>
    <property type="match status" value="1"/>
</dbReference>
<evidence type="ECO:0000256" key="2">
    <source>
        <dbReference type="ARBA" id="ARBA00022694"/>
    </source>
</evidence>
<dbReference type="InterPro" id="IPR011760">
    <property type="entry name" value="PsdUridine_synth_TruD_insert"/>
</dbReference>
<dbReference type="GO" id="GO:0005634">
    <property type="term" value="C:nucleus"/>
    <property type="evidence" value="ECO:0007669"/>
    <property type="project" value="TreeGrafter"/>
</dbReference>
<dbReference type="KEGG" id="clus:A9F13_18g00473"/>
<feature type="region of interest" description="Disordered" evidence="4">
    <location>
        <begin position="112"/>
        <end position="133"/>
    </location>
</feature>
<dbReference type="PANTHER" id="PTHR13326">
    <property type="entry name" value="TRNA PSEUDOURIDINE SYNTHASE D"/>
    <property type="match status" value="1"/>
</dbReference>
<dbReference type="InterPro" id="IPR001656">
    <property type="entry name" value="PsdUridine_synth_TruD"/>
</dbReference>
<dbReference type="InterPro" id="IPR042214">
    <property type="entry name" value="TruD_catalytic"/>
</dbReference>
<sequence>MESIKRAADEAIGPNKKFQQPDPAKMVQEKDVGITQYINESYKNGGGFFGTIKQRYSDFQVNEIDMAGNVVHLTDEGVDLGKSRKEKKLEQRQAIRADLQGKTPEEVEQIKKEKAESQNDAAETAEEKSHFKVSPENRERLLEFITADELEQIENLFSTGGNMETKTTFGDKAKRTQLHQLFRSAFEGKLETLTSSENTFKVALHKGTSGGQRRNNNNNNNINHVDEHGVINYGLGPFKNYLHFTVYKENKETMEIASTITKFLRIPNKAVKYAGTKDRRGVTCQKFSIHKGKVARVTSLNKGLRGAILGGFSYEDRSLDLGDLQGNEFVIAIRDVRALSPDQNIEAVIADSFQSLQKNGFINYYGLQRFGTFSISTHELGIILLKEDWKGAAELILAEQDRVVPDSVEARRKWAETGDAAEAAKLMPRRCSAEHAVLNSLAKEKKGDDGYSKQAYFRAIMQIPRNLRLIYVHAYQSYVWNLVVSKRMELFGLEVQEGDLVMVEEKSSESNIVTEIVDGEVFAEDVAGPASDKVRALTKEDIESGKYSIFDVVLPSPGYDVVYPTNTQLMEVYEKAMAKDGLDPHNMGRRVKEFSLAGSYRPVMGMPSGLSYEIVKYKEDTDALIRTDLELLREKEATGTVLDRVVKSEDPEANKTAVILQMRLGVSSYATMALREFMKADTSRLSANFDVKTGKTEEK</sequence>
<comment type="caution">
    <text evidence="6">The sequence shown here is derived from an EMBL/GenBank/DDBJ whole genome shotgun (WGS) entry which is preliminary data.</text>
</comment>
<dbReference type="EMBL" id="LYUB02000018">
    <property type="protein sequence ID" value="OVF06736.1"/>
    <property type="molecule type" value="Genomic_DNA"/>
</dbReference>
<keyword evidence="3" id="KW-0413">Isomerase</keyword>
<accession>A0AA91T078</accession>
<dbReference type="PIRSF" id="PIRSF037016">
    <property type="entry name" value="Pseudouridin_synth_euk_prd"/>
    <property type="match status" value="1"/>
</dbReference>
<evidence type="ECO:0000313" key="6">
    <source>
        <dbReference type="EMBL" id="OVF06736.1"/>
    </source>
</evidence>
<evidence type="ECO:0000256" key="1">
    <source>
        <dbReference type="ARBA" id="ARBA00007953"/>
    </source>
</evidence>
<evidence type="ECO:0000256" key="4">
    <source>
        <dbReference type="SAM" id="MobiDB-lite"/>
    </source>
</evidence>
<feature type="region of interest" description="Disordered" evidence="4">
    <location>
        <begin position="1"/>
        <end position="27"/>
    </location>
</feature>
<dbReference type="Proteomes" id="UP000195602">
    <property type="component" value="Unassembled WGS sequence"/>
</dbReference>
<dbReference type="GO" id="GO:0001522">
    <property type="term" value="P:pseudouridine synthesis"/>
    <property type="evidence" value="ECO:0007669"/>
    <property type="project" value="InterPro"/>
</dbReference>
<dbReference type="Gene3D" id="3.30.2350.20">
    <property type="entry name" value="TruD, catalytic domain"/>
    <property type="match status" value="2"/>
</dbReference>
<evidence type="ECO:0000313" key="7">
    <source>
        <dbReference type="Proteomes" id="UP000195602"/>
    </source>
</evidence>